<dbReference type="SUPFAM" id="SSF81573">
    <property type="entry name" value="F1F0 ATP synthase subunit B, membrane domain"/>
    <property type="match status" value="1"/>
</dbReference>
<evidence type="ECO:0000256" key="8">
    <source>
        <dbReference type="ARBA" id="ARBA00023065"/>
    </source>
</evidence>
<evidence type="ECO:0000256" key="15">
    <source>
        <dbReference type="SAM" id="Coils"/>
    </source>
</evidence>
<proteinExistence type="inferred from homology"/>
<dbReference type="GO" id="GO:0012505">
    <property type="term" value="C:endomembrane system"/>
    <property type="evidence" value="ECO:0007669"/>
    <property type="project" value="UniProtKB-SubCell"/>
</dbReference>
<feature type="transmembrane region" description="Helical" evidence="13">
    <location>
        <begin position="6"/>
        <end position="28"/>
    </location>
</feature>
<dbReference type="GO" id="GO:0046961">
    <property type="term" value="F:proton-transporting ATPase activity, rotational mechanism"/>
    <property type="evidence" value="ECO:0007669"/>
    <property type="project" value="TreeGrafter"/>
</dbReference>
<dbReference type="PANTHER" id="PTHR33445:SF1">
    <property type="entry name" value="ATP SYNTHASE SUBUNIT B"/>
    <property type="match status" value="1"/>
</dbReference>
<keyword evidence="6 13" id="KW-0375">Hydrogen ion transport</keyword>
<dbReference type="PANTHER" id="PTHR33445">
    <property type="entry name" value="ATP SYNTHASE SUBUNIT B', CHLOROPLASTIC"/>
    <property type="match status" value="1"/>
</dbReference>
<comment type="function">
    <text evidence="11 13">F(1)F(0) ATP synthase produces ATP from ADP in the presence of a proton or sodium gradient. F-type ATPases consist of two structural domains, F(1) containing the extramembraneous catalytic core and F(0) containing the membrane proton channel, linked together by a central stalk and a peripheral stalk. During catalysis, ATP synthesis in the catalytic domain of F(1) is coupled via a rotary mechanism of the central stalk subunits to proton translocation.</text>
</comment>
<evidence type="ECO:0000256" key="10">
    <source>
        <dbReference type="ARBA" id="ARBA00023310"/>
    </source>
</evidence>
<evidence type="ECO:0000256" key="5">
    <source>
        <dbReference type="ARBA" id="ARBA00022692"/>
    </source>
</evidence>
<evidence type="ECO:0000256" key="11">
    <source>
        <dbReference type="ARBA" id="ARBA00025198"/>
    </source>
</evidence>
<name>Q6RI16_PASPE</name>
<evidence type="ECO:0000256" key="14">
    <source>
        <dbReference type="RuleBase" id="RU003848"/>
    </source>
</evidence>
<dbReference type="NCBIfam" id="TIGR01144">
    <property type="entry name" value="ATP_synt_b"/>
    <property type="match status" value="1"/>
</dbReference>
<feature type="coiled-coil region" evidence="15">
    <location>
        <begin position="32"/>
        <end position="117"/>
    </location>
</feature>
<evidence type="ECO:0000256" key="7">
    <source>
        <dbReference type="ARBA" id="ARBA00022989"/>
    </source>
</evidence>
<protein>
    <recommendedName>
        <fullName evidence="13">ATP synthase subunit b</fullName>
    </recommendedName>
    <alternativeName>
        <fullName evidence="13">ATP synthase F(0) sector subunit b</fullName>
    </alternativeName>
    <alternativeName>
        <fullName evidence="13">ATPase subunit I</fullName>
    </alternativeName>
    <alternativeName>
        <fullName evidence="13">F-type ATPase subunit b</fullName>
        <shortName evidence="13">F-ATPase subunit b</shortName>
    </alternativeName>
</protein>
<keyword evidence="5 13" id="KW-0812">Transmembrane</keyword>
<dbReference type="InterPro" id="IPR028987">
    <property type="entry name" value="ATP_synth_B-like_membr_sf"/>
</dbReference>
<evidence type="ECO:0000313" key="16">
    <source>
        <dbReference type="EMBL" id="AAR98500.1"/>
    </source>
</evidence>
<dbReference type="Pfam" id="PF00430">
    <property type="entry name" value="ATP-synt_B"/>
    <property type="match status" value="1"/>
</dbReference>
<dbReference type="GO" id="GO:0045259">
    <property type="term" value="C:proton-transporting ATP synthase complex"/>
    <property type="evidence" value="ECO:0007669"/>
    <property type="project" value="UniProtKB-KW"/>
</dbReference>
<sequence length="160" mass="18386">MLDLQLGTALFQLVAFLVLVFLVSRFAVRPVSKMMEARTERIKSTLEEAEAKRKEALLYVEQQREALKQARQEAQGMLATARFQKEQEAASILQEARQRAEQTLESAKSEVAREREEAVRQLRVEVSGLAVQLASRILHKEVDRSQHEQLLERYLRQVGP</sequence>
<dbReference type="EMBL" id="AY497316">
    <property type="protein sequence ID" value="AAR98500.1"/>
    <property type="molecule type" value="Genomic_DNA"/>
</dbReference>
<keyword evidence="10 13" id="KW-0066">ATP synthesis</keyword>
<keyword evidence="9 13" id="KW-0472">Membrane</keyword>
<keyword evidence="4 13" id="KW-0138">CF(0)</keyword>
<organism evidence="16">
    <name type="scientific">Pasteuria penetrans</name>
    <dbReference type="NCBI Taxonomy" id="86005"/>
    <lineage>
        <taxon>Bacteria</taxon>
        <taxon>Bacillati</taxon>
        <taxon>Bacillota</taxon>
        <taxon>Bacilli</taxon>
        <taxon>Bacillales</taxon>
        <taxon>Pasteuriaceae</taxon>
        <taxon>Pasteuria</taxon>
    </lineage>
</organism>
<accession>Q6RI16</accession>
<dbReference type="InterPro" id="IPR005864">
    <property type="entry name" value="ATP_synth_F0_bsu_bac"/>
</dbReference>
<comment type="similarity">
    <text evidence="1 13 14">Belongs to the ATPase B chain family.</text>
</comment>
<comment type="subcellular location">
    <subcellularLocation>
        <location evidence="13">Cell membrane</location>
        <topology evidence="13">Single-pass membrane protein</topology>
    </subcellularLocation>
    <subcellularLocation>
        <location evidence="12">Endomembrane system</location>
        <topology evidence="12">Single-pass membrane protein</topology>
    </subcellularLocation>
</comment>
<dbReference type="InterPro" id="IPR002146">
    <property type="entry name" value="ATP_synth_b/b'su_bac/chlpt"/>
</dbReference>
<keyword evidence="8 13" id="KW-0406">Ion transport</keyword>
<keyword evidence="3 13" id="KW-1003">Cell membrane</keyword>
<evidence type="ECO:0000256" key="12">
    <source>
        <dbReference type="ARBA" id="ARBA00037847"/>
    </source>
</evidence>
<dbReference type="HAMAP" id="MF_01398">
    <property type="entry name" value="ATP_synth_b_bprime"/>
    <property type="match status" value="1"/>
</dbReference>
<keyword evidence="15" id="KW-0175">Coiled coil</keyword>
<keyword evidence="7 13" id="KW-1133">Transmembrane helix</keyword>
<evidence type="ECO:0000256" key="1">
    <source>
        <dbReference type="ARBA" id="ARBA00005513"/>
    </source>
</evidence>
<reference evidence="16" key="1">
    <citation type="submission" date="2003-12" db="EMBL/GenBank/DDBJ databases">
        <title>Identification of the genes coding for proton-ATPase from Pasteuria penetrans P20.</title>
        <authorList>
            <person name="Nong G."/>
            <person name="Preston J.F."/>
            <person name="Schmidt L.M."/>
        </authorList>
    </citation>
    <scope>NUCLEOTIDE SEQUENCE</scope>
    <source>
        <strain evidence="16">P20</strain>
    </source>
</reference>
<dbReference type="AlphaFoldDB" id="Q6RI16"/>
<evidence type="ECO:0000256" key="3">
    <source>
        <dbReference type="ARBA" id="ARBA00022475"/>
    </source>
</evidence>
<evidence type="ECO:0000256" key="2">
    <source>
        <dbReference type="ARBA" id="ARBA00022448"/>
    </source>
</evidence>
<comment type="function">
    <text evidence="13">Component of the F(0) channel, it forms part of the peripheral stalk, linking F(1) to F(0).</text>
</comment>
<evidence type="ECO:0000256" key="6">
    <source>
        <dbReference type="ARBA" id="ARBA00022781"/>
    </source>
</evidence>
<keyword evidence="2 13" id="KW-0813">Transport</keyword>
<evidence type="ECO:0000256" key="4">
    <source>
        <dbReference type="ARBA" id="ARBA00022547"/>
    </source>
</evidence>
<comment type="subunit">
    <text evidence="13">F-type ATPases have 2 components, F(1) - the catalytic core - and F(0) - the membrane proton channel. F(1) has five subunits: alpha(3), beta(3), gamma(1), delta(1), epsilon(1). F(0) has three main subunits: a(1), b(2) and c(10-14). The alpha and beta chains form an alternating ring which encloses part of the gamma chain. F(1) is attached to F(0) by a central stalk formed by the gamma and epsilon chains, while a peripheral stalk is formed by the delta and b chains.</text>
</comment>
<evidence type="ECO:0000256" key="9">
    <source>
        <dbReference type="ARBA" id="ARBA00023136"/>
    </source>
</evidence>
<dbReference type="GO" id="GO:0005886">
    <property type="term" value="C:plasma membrane"/>
    <property type="evidence" value="ECO:0007669"/>
    <property type="project" value="UniProtKB-SubCell"/>
</dbReference>
<gene>
    <name evidence="13 16" type="primary">atpF</name>
</gene>
<evidence type="ECO:0000256" key="13">
    <source>
        <dbReference type="HAMAP-Rule" id="MF_01398"/>
    </source>
</evidence>
<dbReference type="GO" id="GO:0046933">
    <property type="term" value="F:proton-transporting ATP synthase activity, rotational mechanism"/>
    <property type="evidence" value="ECO:0007669"/>
    <property type="project" value="UniProtKB-UniRule"/>
</dbReference>
<dbReference type="InterPro" id="IPR050059">
    <property type="entry name" value="ATP_synthase_B_chain"/>
</dbReference>
<dbReference type="CDD" id="cd06503">
    <property type="entry name" value="ATP-synt_Fo_b"/>
    <property type="match status" value="1"/>
</dbReference>